<dbReference type="EMBL" id="JARGDH010000003">
    <property type="protein sequence ID" value="KAL0272071.1"/>
    <property type="molecule type" value="Genomic_DNA"/>
</dbReference>
<evidence type="ECO:0000313" key="9">
    <source>
        <dbReference type="EMBL" id="KAL0272072.1"/>
    </source>
</evidence>
<keyword evidence="4" id="KW-0547">Nucleotide-binding</keyword>
<name>A0AAW2HQN9_9NEOP</name>
<proteinExistence type="predicted"/>
<comment type="catalytic activity">
    <reaction evidence="8">
        <text>L-seryl-[protein] + ATP = O-phospho-L-seryl-[protein] + ADP + H(+)</text>
        <dbReference type="Rhea" id="RHEA:17989"/>
        <dbReference type="Rhea" id="RHEA-COMP:9863"/>
        <dbReference type="Rhea" id="RHEA-COMP:11604"/>
        <dbReference type="ChEBI" id="CHEBI:15378"/>
        <dbReference type="ChEBI" id="CHEBI:29999"/>
        <dbReference type="ChEBI" id="CHEBI:30616"/>
        <dbReference type="ChEBI" id="CHEBI:83421"/>
        <dbReference type="ChEBI" id="CHEBI:456216"/>
        <dbReference type="EC" id="2.7.11.1"/>
    </reaction>
</comment>
<sequence length="372" mass="41189">MDRNFDLDAGKKMYSSLPAELEGKHLGEKNNSSCNSSAGRVTNARSATRCTVSCETRTTSGLDANLKADGNDDVFTLHSWNSAANIRPIENDEWQVFLLRNMEELMTGQLDCLRNHNLVSVVVAPLRNSNASCKVLEYVANMLSLPLVVDGPAEKDIENIKQVYLEIKVIPNLIYASKIIAKSKQSDIQSSQQSISVENEVLAPVSELNADELHALECIYLLICHLVHSGNDFLVQFCDAAAILNAVPLLQQLLLLGGRKMRIVTDLLAILNLILRESPENTDLVEQVIIGISDNEGNSDMNKLLMHPSQIIRARTCQLIKHLCSTKQSLHSVLAPTLHHDLQTLLNDSSMSIRMDAEELLKGFNRSCYSVN</sequence>
<comment type="catalytic activity">
    <reaction evidence="7">
        <text>L-threonyl-[protein] + ATP = O-phospho-L-threonyl-[protein] + ADP + H(+)</text>
        <dbReference type="Rhea" id="RHEA:46608"/>
        <dbReference type="Rhea" id="RHEA-COMP:11060"/>
        <dbReference type="Rhea" id="RHEA-COMP:11605"/>
        <dbReference type="ChEBI" id="CHEBI:15378"/>
        <dbReference type="ChEBI" id="CHEBI:30013"/>
        <dbReference type="ChEBI" id="CHEBI:30616"/>
        <dbReference type="ChEBI" id="CHEBI:61977"/>
        <dbReference type="ChEBI" id="CHEBI:456216"/>
        <dbReference type="EC" id="2.7.11.1"/>
    </reaction>
</comment>
<evidence type="ECO:0000256" key="4">
    <source>
        <dbReference type="ARBA" id="ARBA00022741"/>
    </source>
</evidence>
<dbReference type="GO" id="GO:0005524">
    <property type="term" value="F:ATP binding"/>
    <property type="evidence" value="ECO:0007669"/>
    <property type="project" value="UniProtKB-KW"/>
</dbReference>
<dbReference type="EC" id="2.7.11.1" evidence="1"/>
<keyword evidence="2" id="KW-0723">Serine/threonine-protein kinase</keyword>
<comment type="caution">
    <text evidence="9">The sequence shown here is derived from an EMBL/GenBank/DDBJ whole genome shotgun (WGS) entry which is preliminary data.</text>
</comment>
<dbReference type="PANTHER" id="PTHR22983">
    <property type="entry name" value="PROTEIN KINASE RELATED"/>
    <property type="match status" value="1"/>
</dbReference>
<dbReference type="EMBL" id="JARGDH010000003">
    <property type="protein sequence ID" value="KAL0272072.1"/>
    <property type="molecule type" value="Genomic_DNA"/>
</dbReference>
<keyword evidence="5" id="KW-0418">Kinase</keyword>
<evidence type="ECO:0000256" key="2">
    <source>
        <dbReference type="ARBA" id="ARBA00022527"/>
    </source>
</evidence>
<gene>
    <name evidence="9" type="ORF">PYX00_005183</name>
</gene>
<evidence type="ECO:0000256" key="6">
    <source>
        <dbReference type="ARBA" id="ARBA00022840"/>
    </source>
</evidence>
<accession>A0AAW2HQN9</accession>
<reference evidence="9" key="1">
    <citation type="journal article" date="2024" name="Gigascience">
        <title>Chromosome-level genome of the poultry shaft louse Menopon gallinae provides insight into the host-switching and adaptive evolution of parasitic lice.</title>
        <authorList>
            <person name="Xu Y."/>
            <person name="Ma L."/>
            <person name="Liu S."/>
            <person name="Liang Y."/>
            <person name="Liu Q."/>
            <person name="He Z."/>
            <person name="Tian L."/>
            <person name="Duan Y."/>
            <person name="Cai W."/>
            <person name="Li H."/>
            <person name="Song F."/>
        </authorList>
    </citation>
    <scope>NUCLEOTIDE SEQUENCE</scope>
    <source>
        <strain evidence="9">Cailab_2023a</strain>
    </source>
</reference>
<dbReference type="GO" id="GO:0004674">
    <property type="term" value="F:protein serine/threonine kinase activity"/>
    <property type="evidence" value="ECO:0007669"/>
    <property type="project" value="UniProtKB-KW"/>
</dbReference>
<keyword evidence="3" id="KW-0808">Transferase</keyword>
<organism evidence="9">
    <name type="scientific">Menopon gallinae</name>
    <name type="common">poultry shaft louse</name>
    <dbReference type="NCBI Taxonomy" id="328185"/>
    <lineage>
        <taxon>Eukaryota</taxon>
        <taxon>Metazoa</taxon>
        <taxon>Ecdysozoa</taxon>
        <taxon>Arthropoda</taxon>
        <taxon>Hexapoda</taxon>
        <taxon>Insecta</taxon>
        <taxon>Pterygota</taxon>
        <taxon>Neoptera</taxon>
        <taxon>Paraneoptera</taxon>
        <taxon>Psocodea</taxon>
        <taxon>Troctomorpha</taxon>
        <taxon>Phthiraptera</taxon>
        <taxon>Amblycera</taxon>
        <taxon>Menoponidae</taxon>
        <taxon>Menopon</taxon>
    </lineage>
</organism>
<dbReference type="GO" id="GO:0005737">
    <property type="term" value="C:cytoplasm"/>
    <property type="evidence" value="ECO:0007669"/>
    <property type="project" value="TreeGrafter"/>
</dbReference>
<dbReference type="AlphaFoldDB" id="A0AAW2HQN9"/>
<evidence type="ECO:0000256" key="3">
    <source>
        <dbReference type="ARBA" id="ARBA00022679"/>
    </source>
</evidence>
<dbReference type="GO" id="GO:0007224">
    <property type="term" value="P:smoothened signaling pathway"/>
    <property type="evidence" value="ECO:0007669"/>
    <property type="project" value="TreeGrafter"/>
</dbReference>
<evidence type="ECO:0000256" key="8">
    <source>
        <dbReference type="ARBA" id="ARBA00048679"/>
    </source>
</evidence>
<protein>
    <recommendedName>
        <fullName evidence="1">non-specific serine/threonine protein kinase</fullName>
        <ecNumber evidence="1">2.7.11.1</ecNumber>
    </recommendedName>
</protein>
<dbReference type="PANTHER" id="PTHR22983:SF6">
    <property type="entry name" value="SERINE_THREONINE-PROTEIN KINASE 36"/>
    <property type="match status" value="1"/>
</dbReference>
<evidence type="ECO:0000256" key="5">
    <source>
        <dbReference type="ARBA" id="ARBA00022777"/>
    </source>
</evidence>
<evidence type="ECO:0000256" key="1">
    <source>
        <dbReference type="ARBA" id="ARBA00012513"/>
    </source>
</evidence>
<keyword evidence="6" id="KW-0067">ATP-binding</keyword>
<evidence type="ECO:0000256" key="7">
    <source>
        <dbReference type="ARBA" id="ARBA00047899"/>
    </source>
</evidence>